<dbReference type="InterPro" id="IPR036291">
    <property type="entry name" value="NAD(P)-bd_dom_sf"/>
</dbReference>
<evidence type="ECO:0000313" key="5">
    <source>
        <dbReference type="EMBL" id="KAK0041321.1"/>
    </source>
</evidence>
<name>A0AAD8ARX7_BIOPF</name>
<dbReference type="GO" id="GO:0005829">
    <property type="term" value="C:cytosol"/>
    <property type="evidence" value="ECO:0007669"/>
    <property type="project" value="TreeGrafter"/>
</dbReference>
<dbReference type="Pfam" id="PF02826">
    <property type="entry name" value="2-Hacid_dh_C"/>
    <property type="match status" value="2"/>
</dbReference>
<feature type="domain" description="D-isomer specific 2-hydroxyacid dehydrogenase catalytic" evidence="3">
    <location>
        <begin position="405"/>
        <end position="710"/>
    </location>
</feature>
<dbReference type="EMBL" id="JASAOG010000279">
    <property type="protein sequence ID" value="KAK0041321.1"/>
    <property type="molecule type" value="Genomic_DNA"/>
</dbReference>
<protein>
    <recommendedName>
        <fullName evidence="2">Glyoxylate reductase/hydroxypyruvate reductase</fullName>
    </recommendedName>
</protein>
<dbReference type="GO" id="GO:0030267">
    <property type="term" value="F:glyoxylate reductase (NADPH) activity"/>
    <property type="evidence" value="ECO:0007669"/>
    <property type="project" value="TreeGrafter"/>
</dbReference>
<evidence type="ECO:0000259" key="4">
    <source>
        <dbReference type="Pfam" id="PF02826"/>
    </source>
</evidence>
<dbReference type="Proteomes" id="UP001233172">
    <property type="component" value="Unassembled WGS sequence"/>
</dbReference>
<organism evidence="5 6">
    <name type="scientific">Biomphalaria pfeifferi</name>
    <name type="common">Bloodfluke planorb</name>
    <name type="synonym">Freshwater snail</name>
    <dbReference type="NCBI Taxonomy" id="112525"/>
    <lineage>
        <taxon>Eukaryota</taxon>
        <taxon>Metazoa</taxon>
        <taxon>Spiralia</taxon>
        <taxon>Lophotrochozoa</taxon>
        <taxon>Mollusca</taxon>
        <taxon>Gastropoda</taxon>
        <taxon>Heterobranchia</taxon>
        <taxon>Euthyneura</taxon>
        <taxon>Panpulmonata</taxon>
        <taxon>Hygrophila</taxon>
        <taxon>Lymnaeoidea</taxon>
        <taxon>Planorbidae</taxon>
        <taxon>Biomphalaria</taxon>
    </lineage>
</organism>
<dbReference type="Gene3D" id="3.40.50.720">
    <property type="entry name" value="NAD(P)-binding Rossmann-like Domain"/>
    <property type="match status" value="4"/>
</dbReference>
<dbReference type="AlphaFoldDB" id="A0AAD8ARX7"/>
<reference evidence="5" key="1">
    <citation type="journal article" date="2023" name="PLoS Negl. Trop. Dis.">
        <title>A genome sequence for Biomphalaria pfeifferi, the major vector snail for the human-infecting parasite Schistosoma mansoni.</title>
        <authorList>
            <person name="Bu L."/>
            <person name="Lu L."/>
            <person name="Laidemitt M.R."/>
            <person name="Zhang S.M."/>
            <person name="Mutuku M."/>
            <person name="Mkoji G."/>
            <person name="Steinauer M."/>
            <person name="Loker E.S."/>
        </authorList>
    </citation>
    <scope>NUCLEOTIDE SEQUENCE</scope>
    <source>
        <strain evidence="5">KasaAsao</strain>
    </source>
</reference>
<comment type="caution">
    <text evidence="5">The sequence shown here is derived from an EMBL/GenBank/DDBJ whole genome shotgun (WGS) entry which is preliminary data.</text>
</comment>
<feature type="domain" description="D-isomer specific 2-hydroxyacid dehydrogenase NAD-binding" evidence="4">
    <location>
        <begin position="195"/>
        <end position="357"/>
    </location>
</feature>
<accession>A0AAD8ARX7</accession>
<dbReference type="SUPFAM" id="SSF51735">
    <property type="entry name" value="NAD(P)-binding Rossmann-fold domains"/>
    <property type="match status" value="2"/>
</dbReference>
<dbReference type="GO" id="GO:0051287">
    <property type="term" value="F:NAD binding"/>
    <property type="evidence" value="ECO:0007669"/>
    <property type="project" value="InterPro"/>
</dbReference>
<dbReference type="GO" id="GO:0008465">
    <property type="term" value="F:hydroxypyruvate reductase (NADH) activity"/>
    <property type="evidence" value="ECO:0007669"/>
    <property type="project" value="TreeGrafter"/>
</dbReference>
<dbReference type="PANTHER" id="PTHR10996">
    <property type="entry name" value="2-HYDROXYACID DEHYDROGENASE-RELATED"/>
    <property type="match status" value="1"/>
</dbReference>
<dbReference type="InterPro" id="IPR029753">
    <property type="entry name" value="D-isomer_DH_CS"/>
</dbReference>
<proteinExistence type="predicted"/>
<dbReference type="SUPFAM" id="SSF52283">
    <property type="entry name" value="Formate/glycerate dehydrogenase catalytic domain-like"/>
    <property type="match status" value="2"/>
</dbReference>
<keyword evidence="6" id="KW-1185">Reference proteome</keyword>
<evidence type="ECO:0000256" key="1">
    <source>
        <dbReference type="ARBA" id="ARBA00023002"/>
    </source>
</evidence>
<dbReference type="FunFam" id="3.40.50.720:FF:000026">
    <property type="entry name" value="Glyoxylate/hydroxypyruvate reductase B"/>
    <property type="match status" value="1"/>
</dbReference>
<dbReference type="PROSITE" id="PS00671">
    <property type="entry name" value="D_2_HYDROXYACID_DH_3"/>
    <property type="match status" value="1"/>
</dbReference>
<dbReference type="CDD" id="cd05301">
    <property type="entry name" value="GDH"/>
    <property type="match status" value="1"/>
</dbReference>
<sequence>MATSCTATPCVQSHPMTLTRQSSRQANRPLVYITRRIPQEGLDILLKSCDVKLWDSEQLVLRGELLQSVAGVDAILCMQGDIIDEEVLSSAGPQLRVVATMTTGTKHIDMTQCKSMGIKVISCPEQPTDVLAELSVVLVLLTIKTMLTGKYEDRLNNLDDECPDLIAHSDDFNSLWNTRPRLIRQMSEERLAFQWTNGKPGNMNCPTWRNITKKTFGVYGMTKLGFSVVKLLRSVGVDHVIIADKDFELDNNSLNIDVPECQIVSFEDLLKESDIICVCGSAGEQSKYIFCRESFEKMKNQAILITSQSDEKALDYVDLYGALRDGLIKAAGLNDCNQEPVPFKTPLLGLKNCIFLPQTEESVYDMRHKISVLIAKNLVDALKKRGYLIKIYIWRKVKKMSRPKVFVTRKVHQEAIDLLKEHCDVDMWDSDEAIPKNELLKKVKGAAAIFCTISDVIDADVLDAAGPQLKTVATMSVGTHHISIYECKNRDIYVASTPDVASDSAAEFTVTLLLMAARRCLEGVEAVEKGEWGPWKPMWICGTEIVNRTLGILGFGRVGFGVARRLKPFGVKRILYHDMIKASFGDDLNAEFVDQDTLFRESDFLVISCALTGLTRKMINKNVFNKMKPTAILVNTSRGPVVDTDDLVEALQTGKIAAAALDVTDPEPLPVDHPLVSMPNCVITPHLATNSHKARFDMAMNTSKNILAVLFRV</sequence>
<gene>
    <name evidence="5" type="ORF">Bpfe_029256</name>
</gene>
<reference evidence="5" key="2">
    <citation type="submission" date="2023-04" db="EMBL/GenBank/DDBJ databases">
        <authorList>
            <person name="Bu L."/>
            <person name="Lu L."/>
            <person name="Laidemitt M.R."/>
            <person name="Zhang S.M."/>
            <person name="Mutuku M."/>
            <person name="Mkoji G."/>
            <person name="Steinauer M."/>
            <person name="Loker E.S."/>
        </authorList>
    </citation>
    <scope>NUCLEOTIDE SEQUENCE</scope>
    <source>
        <strain evidence="5">KasaAsao</strain>
        <tissue evidence="5">Whole Snail</tissue>
    </source>
</reference>
<evidence type="ECO:0000259" key="3">
    <source>
        <dbReference type="Pfam" id="PF00389"/>
    </source>
</evidence>
<dbReference type="InterPro" id="IPR006139">
    <property type="entry name" value="D-isomer_2_OHA_DH_cat_dom"/>
</dbReference>
<keyword evidence="1" id="KW-0560">Oxidoreductase</keyword>
<dbReference type="PANTHER" id="PTHR10996:SF277">
    <property type="entry name" value="GLYOXYLATE REDUCTASE_HYDROXYPYRUVATE REDUCTASE"/>
    <property type="match status" value="1"/>
</dbReference>
<feature type="domain" description="D-isomer specific 2-hydroxyacid dehydrogenase NAD-binding" evidence="4">
    <location>
        <begin position="511"/>
        <end position="688"/>
    </location>
</feature>
<dbReference type="InterPro" id="IPR029752">
    <property type="entry name" value="D-isomer_DH_CS1"/>
</dbReference>
<dbReference type="Pfam" id="PF00389">
    <property type="entry name" value="2-Hacid_dh"/>
    <property type="match status" value="2"/>
</dbReference>
<dbReference type="InterPro" id="IPR050223">
    <property type="entry name" value="D-isomer_2-hydroxyacid_DH"/>
</dbReference>
<evidence type="ECO:0000313" key="6">
    <source>
        <dbReference type="Proteomes" id="UP001233172"/>
    </source>
</evidence>
<feature type="domain" description="D-isomer specific 2-hydroxyacid dehydrogenase catalytic" evidence="3">
    <location>
        <begin position="31"/>
        <end position="382"/>
    </location>
</feature>
<evidence type="ECO:0000256" key="2">
    <source>
        <dbReference type="ARBA" id="ARBA00073306"/>
    </source>
</evidence>
<dbReference type="InterPro" id="IPR006140">
    <property type="entry name" value="D-isomer_DH_NAD-bd"/>
</dbReference>
<dbReference type="PROSITE" id="PS00065">
    <property type="entry name" value="D_2_HYDROXYACID_DH_1"/>
    <property type="match status" value="1"/>
</dbReference>